<organism evidence="1 2">
    <name type="scientific">Campylobacter hominis (strain ATCC BAA-381 / DSM 21671 / CCUG 45161 / LMG 19568 / NCTC 13146 / CH001A)</name>
    <dbReference type="NCBI Taxonomy" id="360107"/>
    <lineage>
        <taxon>Bacteria</taxon>
        <taxon>Pseudomonadati</taxon>
        <taxon>Campylobacterota</taxon>
        <taxon>Epsilonproteobacteria</taxon>
        <taxon>Campylobacterales</taxon>
        <taxon>Campylobacteraceae</taxon>
        <taxon>Campylobacter</taxon>
    </lineage>
</organism>
<proteinExistence type="predicted"/>
<reference evidence="2" key="1">
    <citation type="submission" date="2007-07" db="EMBL/GenBank/DDBJ databases">
        <title>Complete genome sequence of Campylobacter hominis ATCC BAA-381, a commensal isolated from the human gastrointestinal tract.</title>
        <authorList>
            <person name="Fouts D.E."/>
            <person name="Mongodin E.F."/>
            <person name="Puiu D."/>
            <person name="Sebastian Y."/>
            <person name="Miller W.G."/>
            <person name="Mandrell R.E."/>
            <person name="Nelson K.E."/>
        </authorList>
    </citation>
    <scope>NUCLEOTIDE SEQUENCE [LARGE SCALE GENOMIC DNA]</scope>
    <source>
        <strain evidence="2">ATCC BAA-381 / LMG 19568 / NCTC 13146 / CH001A</strain>
    </source>
</reference>
<dbReference type="KEGG" id="cha:CHAB381_1467"/>
<gene>
    <name evidence="1" type="ordered locus">CHAB381_1467</name>
</gene>
<dbReference type="HOGENOM" id="CLU_2536276_0_0_7"/>
<dbReference type="RefSeq" id="WP_012109307.1">
    <property type="nucleotide sequence ID" value="NC_009714.1"/>
</dbReference>
<evidence type="ECO:0000313" key="1">
    <source>
        <dbReference type="EMBL" id="ABS51443.1"/>
    </source>
</evidence>
<name>A7I3B2_CAMHC</name>
<sequence>MEKALCKNEIRDDVMEKFIEFLGEYKNDDDAYNALDCAYDLFFALKNLATNFNALKDKHNAMKAEFFALKAAYHDLLLKHGSE</sequence>
<dbReference type="EMBL" id="CP000776">
    <property type="protein sequence ID" value="ABS51443.1"/>
    <property type="molecule type" value="Genomic_DNA"/>
</dbReference>
<dbReference type="OrthoDB" id="5355892at2"/>
<keyword evidence="2" id="KW-1185">Reference proteome</keyword>
<evidence type="ECO:0000313" key="2">
    <source>
        <dbReference type="Proteomes" id="UP000002407"/>
    </source>
</evidence>
<dbReference type="Proteomes" id="UP000002407">
    <property type="component" value="Chromosome"/>
</dbReference>
<dbReference type="AlphaFoldDB" id="A7I3B2"/>
<protein>
    <submittedName>
        <fullName evidence="1">Uncharacterized protein</fullName>
    </submittedName>
</protein>
<accession>A7I3B2</accession>